<evidence type="ECO:0000256" key="2">
    <source>
        <dbReference type="ARBA" id="ARBA00007069"/>
    </source>
</evidence>
<comment type="caution">
    <text evidence="10">The sequence shown here is derived from an EMBL/GenBank/DDBJ whole genome shotgun (WGS) entry which is preliminary data.</text>
</comment>
<evidence type="ECO:0000256" key="8">
    <source>
        <dbReference type="RuleBase" id="RU363032"/>
    </source>
</evidence>
<comment type="similarity">
    <text evidence="2">Belongs to the binding-protein-dependent transport system permease family. CysTW subfamily.</text>
</comment>
<feature type="transmembrane region" description="Helical" evidence="8">
    <location>
        <begin position="186"/>
        <end position="212"/>
    </location>
</feature>
<evidence type="ECO:0000313" key="10">
    <source>
        <dbReference type="EMBL" id="MBT0768039.1"/>
    </source>
</evidence>
<feature type="transmembrane region" description="Helical" evidence="8">
    <location>
        <begin position="97"/>
        <end position="122"/>
    </location>
</feature>
<evidence type="ECO:0000313" key="11">
    <source>
        <dbReference type="Proteomes" id="UP001197247"/>
    </source>
</evidence>
<keyword evidence="6 8" id="KW-1133">Transmembrane helix</keyword>
<dbReference type="PANTHER" id="PTHR43848:SF2">
    <property type="entry name" value="PUTRESCINE TRANSPORT SYSTEM PERMEASE PROTEIN POTI"/>
    <property type="match status" value="1"/>
</dbReference>
<dbReference type="PROSITE" id="PS50928">
    <property type="entry name" value="ABC_TM1"/>
    <property type="match status" value="1"/>
</dbReference>
<reference evidence="10 11" key="1">
    <citation type="submission" date="2021-05" db="EMBL/GenBank/DDBJ databases">
        <title>Kineosporia and Streptomyces sp. nov. two new marine actinobacteria isolated from Coral.</title>
        <authorList>
            <person name="Buangrab K."/>
            <person name="Sutthacheep M."/>
            <person name="Yeemin T."/>
            <person name="Harunari E."/>
            <person name="Igarashi Y."/>
            <person name="Kanchanasin P."/>
            <person name="Tanasupawat S."/>
            <person name="Phongsopitanun W."/>
        </authorList>
    </citation>
    <scope>NUCLEOTIDE SEQUENCE [LARGE SCALE GENOMIC DNA]</scope>
    <source>
        <strain evidence="10 11">J2-2</strain>
    </source>
</reference>
<feature type="transmembrane region" description="Helical" evidence="8">
    <location>
        <begin position="12"/>
        <end position="32"/>
    </location>
</feature>
<dbReference type="RefSeq" id="WP_214154299.1">
    <property type="nucleotide sequence ID" value="NZ_JAHBAY010000001.1"/>
</dbReference>
<evidence type="ECO:0000256" key="7">
    <source>
        <dbReference type="ARBA" id="ARBA00023136"/>
    </source>
</evidence>
<evidence type="ECO:0000256" key="5">
    <source>
        <dbReference type="ARBA" id="ARBA00022692"/>
    </source>
</evidence>
<accession>A0ABS5TEL0</accession>
<evidence type="ECO:0000256" key="4">
    <source>
        <dbReference type="ARBA" id="ARBA00022475"/>
    </source>
</evidence>
<protein>
    <submittedName>
        <fullName evidence="10">ABC transporter permease</fullName>
    </submittedName>
</protein>
<dbReference type="Gene3D" id="1.10.3720.10">
    <property type="entry name" value="MetI-like"/>
    <property type="match status" value="1"/>
</dbReference>
<keyword evidence="7 8" id="KW-0472">Membrane</keyword>
<evidence type="ECO:0000256" key="1">
    <source>
        <dbReference type="ARBA" id="ARBA00004651"/>
    </source>
</evidence>
<sequence>MDTVMDRVVSWFARLVFVFLYIPIIAVVVYSFNASEVSYRFTGLTTRWYGELFHDERLLETLRTSAIVGLLAGLAATAIGFLTAFALVRYRVRGRAFFLGAILIPLIVPEIVLGVSLLTIFSTAGIPNGLLTMVLGHIVITLPLATLVPMGAMAALDPSLSEAATDLGATGWITFRRVLFPLLRPSILAAFLLSFTTSFSNIVISTFTSGVGTTTLPLRIYSTLKTGLTPELNALGTLLVLFTLLVIALVGVQQMRRILASTN</sequence>
<keyword evidence="4" id="KW-1003">Cell membrane</keyword>
<keyword evidence="3 8" id="KW-0813">Transport</keyword>
<comment type="subcellular location">
    <subcellularLocation>
        <location evidence="1 8">Cell membrane</location>
        <topology evidence="1 8">Multi-pass membrane protein</topology>
    </subcellularLocation>
</comment>
<keyword evidence="5 8" id="KW-0812">Transmembrane</keyword>
<organism evidence="10 11">
    <name type="scientific">Kineosporia corallincola</name>
    <dbReference type="NCBI Taxonomy" id="2835133"/>
    <lineage>
        <taxon>Bacteria</taxon>
        <taxon>Bacillati</taxon>
        <taxon>Actinomycetota</taxon>
        <taxon>Actinomycetes</taxon>
        <taxon>Kineosporiales</taxon>
        <taxon>Kineosporiaceae</taxon>
        <taxon>Kineosporia</taxon>
    </lineage>
</organism>
<dbReference type="SUPFAM" id="SSF161098">
    <property type="entry name" value="MetI-like"/>
    <property type="match status" value="1"/>
</dbReference>
<feature type="transmembrane region" description="Helical" evidence="8">
    <location>
        <begin position="232"/>
        <end position="252"/>
    </location>
</feature>
<feature type="transmembrane region" description="Helical" evidence="8">
    <location>
        <begin position="66"/>
        <end position="88"/>
    </location>
</feature>
<dbReference type="Proteomes" id="UP001197247">
    <property type="component" value="Unassembled WGS sequence"/>
</dbReference>
<dbReference type="Pfam" id="PF00528">
    <property type="entry name" value="BPD_transp_1"/>
    <property type="match status" value="1"/>
</dbReference>
<keyword evidence="11" id="KW-1185">Reference proteome</keyword>
<name>A0ABS5TEL0_9ACTN</name>
<feature type="domain" description="ABC transmembrane type-1" evidence="9">
    <location>
        <begin position="62"/>
        <end position="250"/>
    </location>
</feature>
<evidence type="ECO:0000259" key="9">
    <source>
        <dbReference type="PROSITE" id="PS50928"/>
    </source>
</evidence>
<dbReference type="EMBL" id="JAHBAY010000001">
    <property type="protein sequence ID" value="MBT0768039.1"/>
    <property type="molecule type" value="Genomic_DNA"/>
</dbReference>
<dbReference type="CDD" id="cd06261">
    <property type="entry name" value="TM_PBP2"/>
    <property type="match status" value="1"/>
</dbReference>
<feature type="transmembrane region" description="Helical" evidence="8">
    <location>
        <begin position="134"/>
        <end position="156"/>
    </location>
</feature>
<dbReference type="InterPro" id="IPR051789">
    <property type="entry name" value="Bact_Polyamine_Transport"/>
</dbReference>
<evidence type="ECO:0000256" key="6">
    <source>
        <dbReference type="ARBA" id="ARBA00022989"/>
    </source>
</evidence>
<dbReference type="InterPro" id="IPR035906">
    <property type="entry name" value="MetI-like_sf"/>
</dbReference>
<gene>
    <name evidence="10" type="ORF">KIH74_03840</name>
</gene>
<dbReference type="PANTHER" id="PTHR43848">
    <property type="entry name" value="PUTRESCINE TRANSPORT SYSTEM PERMEASE PROTEIN POTI"/>
    <property type="match status" value="1"/>
</dbReference>
<dbReference type="InterPro" id="IPR000515">
    <property type="entry name" value="MetI-like"/>
</dbReference>
<evidence type="ECO:0000256" key="3">
    <source>
        <dbReference type="ARBA" id="ARBA00022448"/>
    </source>
</evidence>
<proteinExistence type="inferred from homology"/>